<organism evidence="11 12">
    <name type="scientific">Lacticaseibacillus mingshuiensis</name>
    <dbReference type="NCBI Taxonomy" id="2799574"/>
    <lineage>
        <taxon>Bacteria</taxon>
        <taxon>Bacillati</taxon>
        <taxon>Bacillota</taxon>
        <taxon>Bacilli</taxon>
        <taxon>Lactobacillales</taxon>
        <taxon>Lactobacillaceae</taxon>
        <taxon>Lacticaseibacillus</taxon>
    </lineage>
</organism>
<dbReference type="InterPro" id="IPR003691">
    <property type="entry name" value="FluC"/>
</dbReference>
<dbReference type="Pfam" id="PF02537">
    <property type="entry name" value="CRCB"/>
    <property type="match status" value="1"/>
</dbReference>
<dbReference type="PANTHER" id="PTHR28259">
    <property type="entry name" value="FLUORIDE EXPORT PROTEIN 1-RELATED"/>
    <property type="match status" value="1"/>
</dbReference>
<accession>A0ABW4CIN7</accession>
<comment type="subcellular location">
    <subcellularLocation>
        <location evidence="1 10">Cell membrane</location>
        <topology evidence="1 10">Multi-pass membrane protein</topology>
    </subcellularLocation>
</comment>
<feature type="transmembrane region" description="Helical" evidence="10">
    <location>
        <begin position="32"/>
        <end position="52"/>
    </location>
</feature>
<keyword evidence="10" id="KW-0915">Sodium</keyword>
<evidence type="ECO:0000256" key="8">
    <source>
        <dbReference type="ARBA" id="ARBA00035585"/>
    </source>
</evidence>
<gene>
    <name evidence="10" type="primary">fluC</name>
    <name evidence="10" type="synonym">crcB</name>
    <name evidence="11" type="ORF">ACFQ4P_10630</name>
</gene>
<feature type="transmembrane region" description="Helical" evidence="10">
    <location>
        <begin position="59"/>
        <end position="82"/>
    </location>
</feature>
<evidence type="ECO:0000313" key="11">
    <source>
        <dbReference type="EMBL" id="MFD1430694.1"/>
    </source>
</evidence>
<comment type="similarity">
    <text evidence="7 10">Belongs to the fluoride channel Fluc/FEX (TC 1.A.43) family.</text>
</comment>
<name>A0ABW4CIN7_9LACO</name>
<evidence type="ECO:0000256" key="4">
    <source>
        <dbReference type="ARBA" id="ARBA00022989"/>
    </source>
</evidence>
<evidence type="ECO:0000256" key="5">
    <source>
        <dbReference type="ARBA" id="ARBA00023136"/>
    </source>
</evidence>
<dbReference type="RefSeq" id="WP_203628013.1">
    <property type="nucleotide sequence ID" value="NZ_BOLQ01000016.1"/>
</dbReference>
<dbReference type="EMBL" id="JBHTOC010000015">
    <property type="protein sequence ID" value="MFD1430694.1"/>
    <property type="molecule type" value="Genomic_DNA"/>
</dbReference>
<sequence>MVIAVAAAAGCGAVVRYEVTIWGKKRWPNLPLATLLVNLLGAFLAGTFFGLFATWGGSVILLAGFCGGLTTFSTYMTETFILLKNRRWGAALSYWLGSVALGGGALVLGLLLGKWIG</sequence>
<keyword evidence="2 10" id="KW-1003">Cell membrane</keyword>
<keyword evidence="10" id="KW-0813">Transport</keyword>
<comment type="function">
    <text evidence="9 10">Fluoride-specific ion channel. Important for reducing fluoride concentration in the cell, thus reducing its toxicity.</text>
</comment>
<keyword evidence="12" id="KW-1185">Reference proteome</keyword>
<keyword evidence="4 10" id="KW-1133">Transmembrane helix</keyword>
<keyword evidence="5 10" id="KW-0472">Membrane</keyword>
<evidence type="ECO:0000256" key="3">
    <source>
        <dbReference type="ARBA" id="ARBA00022692"/>
    </source>
</evidence>
<comment type="activity regulation">
    <text evidence="10">Na(+) is not transported, but it plays an essential structural role and its presence is essential for fluoride channel function.</text>
</comment>
<dbReference type="HAMAP" id="MF_00454">
    <property type="entry name" value="FluC"/>
    <property type="match status" value="1"/>
</dbReference>
<keyword evidence="6 10" id="KW-0407">Ion channel</keyword>
<keyword evidence="10" id="KW-0406">Ion transport</keyword>
<feature type="binding site" evidence="10">
    <location>
        <position position="67"/>
    </location>
    <ligand>
        <name>Na(+)</name>
        <dbReference type="ChEBI" id="CHEBI:29101"/>
        <note>structural</note>
    </ligand>
</feature>
<keyword evidence="10" id="KW-0479">Metal-binding</keyword>
<protein>
    <recommendedName>
        <fullName evidence="10">Fluoride-specific ion channel FluC</fullName>
    </recommendedName>
</protein>
<evidence type="ECO:0000256" key="2">
    <source>
        <dbReference type="ARBA" id="ARBA00022475"/>
    </source>
</evidence>
<keyword evidence="3 10" id="KW-0812">Transmembrane</keyword>
<comment type="caution">
    <text evidence="11">The sequence shown here is derived from an EMBL/GenBank/DDBJ whole genome shotgun (WGS) entry which is preliminary data.</text>
</comment>
<comment type="catalytic activity">
    <reaction evidence="8">
        <text>fluoride(in) = fluoride(out)</text>
        <dbReference type="Rhea" id="RHEA:76159"/>
        <dbReference type="ChEBI" id="CHEBI:17051"/>
    </reaction>
    <physiologicalReaction direction="left-to-right" evidence="8">
        <dbReference type="Rhea" id="RHEA:76160"/>
    </physiologicalReaction>
</comment>
<evidence type="ECO:0000256" key="1">
    <source>
        <dbReference type="ARBA" id="ARBA00004651"/>
    </source>
</evidence>
<reference evidence="12" key="1">
    <citation type="journal article" date="2019" name="Int. J. Syst. Evol. Microbiol.">
        <title>The Global Catalogue of Microorganisms (GCM) 10K type strain sequencing project: providing services to taxonomists for standard genome sequencing and annotation.</title>
        <authorList>
            <consortium name="The Broad Institute Genomics Platform"/>
            <consortium name="The Broad Institute Genome Sequencing Center for Infectious Disease"/>
            <person name="Wu L."/>
            <person name="Ma J."/>
        </authorList>
    </citation>
    <scope>NUCLEOTIDE SEQUENCE [LARGE SCALE GENOMIC DNA]</scope>
    <source>
        <strain evidence="12">CCM 8980</strain>
    </source>
</reference>
<evidence type="ECO:0000256" key="6">
    <source>
        <dbReference type="ARBA" id="ARBA00023303"/>
    </source>
</evidence>
<dbReference type="PANTHER" id="PTHR28259:SF1">
    <property type="entry name" value="FLUORIDE EXPORT PROTEIN 1-RELATED"/>
    <property type="match status" value="1"/>
</dbReference>
<evidence type="ECO:0000256" key="10">
    <source>
        <dbReference type="HAMAP-Rule" id="MF_00454"/>
    </source>
</evidence>
<feature type="binding site" evidence="10">
    <location>
        <position position="70"/>
    </location>
    <ligand>
        <name>Na(+)</name>
        <dbReference type="ChEBI" id="CHEBI:29101"/>
        <note>structural</note>
    </ligand>
</feature>
<evidence type="ECO:0000256" key="7">
    <source>
        <dbReference type="ARBA" id="ARBA00035120"/>
    </source>
</evidence>
<dbReference type="Proteomes" id="UP001597196">
    <property type="component" value="Unassembled WGS sequence"/>
</dbReference>
<evidence type="ECO:0000313" key="12">
    <source>
        <dbReference type="Proteomes" id="UP001597196"/>
    </source>
</evidence>
<proteinExistence type="inferred from homology"/>
<evidence type="ECO:0000256" key="9">
    <source>
        <dbReference type="ARBA" id="ARBA00049940"/>
    </source>
</evidence>
<feature type="transmembrane region" description="Helical" evidence="10">
    <location>
        <begin position="94"/>
        <end position="113"/>
    </location>
</feature>